<evidence type="ECO:0008006" key="4">
    <source>
        <dbReference type="Google" id="ProtNLM"/>
    </source>
</evidence>
<feature type="transmembrane region" description="Helical" evidence="1">
    <location>
        <begin position="219"/>
        <end position="239"/>
    </location>
</feature>
<dbReference type="EMBL" id="QJJQ01000006">
    <property type="protein sequence ID" value="PXW87113.1"/>
    <property type="molecule type" value="Genomic_DNA"/>
</dbReference>
<dbReference type="RefSeq" id="WP_110395340.1">
    <property type="nucleotide sequence ID" value="NZ_JBHUHB010000001.1"/>
</dbReference>
<name>A0A2V3VYL4_9BACI</name>
<reference evidence="2 3" key="1">
    <citation type="submission" date="2018-05" db="EMBL/GenBank/DDBJ databases">
        <title>Genomic Encyclopedia of Type Strains, Phase IV (KMG-IV): sequencing the most valuable type-strain genomes for metagenomic binning, comparative biology and taxonomic classification.</title>
        <authorList>
            <person name="Goeker M."/>
        </authorList>
    </citation>
    <scope>NUCLEOTIDE SEQUENCE [LARGE SCALE GENOMIC DNA]</scope>
    <source>
        <strain evidence="2 3">DSM 28556</strain>
    </source>
</reference>
<proteinExistence type="predicted"/>
<dbReference type="OrthoDB" id="875405at2"/>
<accession>A0A2V3VYL4</accession>
<feature type="transmembrane region" description="Helical" evidence="1">
    <location>
        <begin position="194"/>
        <end position="214"/>
    </location>
</feature>
<gene>
    <name evidence="2" type="ORF">DFR56_106183</name>
</gene>
<keyword evidence="3" id="KW-1185">Reference proteome</keyword>
<keyword evidence="1" id="KW-0472">Membrane</keyword>
<keyword evidence="1" id="KW-0812">Transmembrane</keyword>
<protein>
    <recommendedName>
        <fullName evidence="4">Beta-carotene 15,15'-monooxygenase</fullName>
    </recommendedName>
</protein>
<feature type="transmembrane region" description="Helical" evidence="1">
    <location>
        <begin position="72"/>
        <end position="91"/>
    </location>
</feature>
<feature type="transmembrane region" description="Helical" evidence="1">
    <location>
        <begin position="97"/>
        <end position="121"/>
    </location>
</feature>
<feature type="transmembrane region" description="Helical" evidence="1">
    <location>
        <begin position="155"/>
        <end position="174"/>
    </location>
</feature>
<evidence type="ECO:0000256" key="1">
    <source>
        <dbReference type="SAM" id="Phobius"/>
    </source>
</evidence>
<dbReference type="AlphaFoldDB" id="A0A2V3VYL4"/>
<dbReference type="Proteomes" id="UP000247978">
    <property type="component" value="Unassembled WGS sequence"/>
</dbReference>
<evidence type="ECO:0000313" key="2">
    <source>
        <dbReference type="EMBL" id="PXW87113.1"/>
    </source>
</evidence>
<evidence type="ECO:0000313" key="3">
    <source>
        <dbReference type="Proteomes" id="UP000247978"/>
    </source>
</evidence>
<feature type="transmembrane region" description="Helical" evidence="1">
    <location>
        <begin position="43"/>
        <end position="63"/>
    </location>
</feature>
<keyword evidence="1" id="KW-1133">Transmembrane helix</keyword>
<organism evidence="2 3">
    <name type="scientific">Pseudogracilibacillus auburnensis</name>
    <dbReference type="NCBI Taxonomy" id="1494959"/>
    <lineage>
        <taxon>Bacteria</taxon>
        <taxon>Bacillati</taxon>
        <taxon>Bacillota</taxon>
        <taxon>Bacilli</taxon>
        <taxon>Bacillales</taxon>
        <taxon>Bacillaceae</taxon>
        <taxon>Pseudogracilibacillus</taxon>
    </lineage>
</organism>
<comment type="caution">
    <text evidence="2">The sequence shown here is derived from an EMBL/GenBank/DDBJ whole genome shotgun (WGS) entry which is preliminary data.</text>
</comment>
<sequence>MVLKNVFFQRNSLLILLALVLASNISLYHSTFGVSILPENPNGVVVGSIIDLAIISPLLFIAWRRNWNLKNIIITIAGGLVLVRFLIPIEYLKPFEAVTWVGFTVEGMIVLFEISLLILLVKYLPAIIRSVRDSSLPVLFSFSNAIDKHIKSTPLIIKIICTEMLLFYYAFLSWKKQPNSNENTFTLHKNSSLIAMQIMIIHSIVLETLVIHWWLHEKFFILSIILLVLNIYTVIFFIGDLQAIRHNALQTTKEGMFISLGFMKRMEVKWSNIEKIIDEPRILEQKCAKDTIEFIARDFELTSPHVIIQLKVPAKATLFIGKQKAYKFVSIRVDEPNKFLKTINDNINK</sequence>